<evidence type="ECO:0000256" key="1">
    <source>
        <dbReference type="SAM" id="MobiDB-lite"/>
    </source>
</evidence>
<dbReference type="AlphaFoldDB" id="A0A0F9V329"/>
<organism evidence="2">
    <name type="scientific">marine sediment metagenome</name>
    <dbReference type="NCBI Taxonomy" id="412755"/>
    <lineage>
        <taxon>unclassified sequences</taxon>
        <taxon>metagenomes</taxon>
        <taxon>ecological metagenomes</taxon>
    </lineage>
</organism>
<proteinExistence type="predicted"/>
<sequence>MSRLSYPLYLTHENLPQPEKEKKHETERISKRIWYQEDLVCQENRHQPHLPIGCIRGKEENSGKVLEEDRTVNPEESKNRGFVQ</sequence>
<reference evidence="2" key="1">
    <citation type="journal article" date="2015" name="Nature">
        <title>Complex archaea that bridge the gap between prokaryotes and eukaryotes.</title>
        <authorList>
            <person name="Spang A."/>
            <person name="Saw J.H."/>
            <person name="Jorgensen S.L."/>
            <person name="Zaremba-Niedzwiedzka K."/>
            <person name="Martijn J."/>
            <person name="Lind A.E."/>
            <person name="van Eijk R."/>
            <person name="Schleper C."/>
            <person name="Guy L."/>
            <person name="Ettema T.J."/>
        </authorList>
    </citation>
    <scope>NUCLEOTIDE SEQUENCE</scope>
</reference>
<name>A0A0F9V329_9ZZZZ</name>
<gene>
    <name evidence="2" type="ORF">LCGC14_0456980</name>
</gene>
<accession>A0A0F9V329</accession>
<feature type="region of interest" description="Disordered" evidence="1">
    <location>
        <begin position="1"/>
        <end position="26"/>
    </location>
</feature>
<comment type="caution">
    <text evidence="2">The sequence shown here is derived from an EMBL/GenBank/DDBJ whole genome shotgun (WGS) entry which is preliminary data.</text>
</comment>
<feature type="region of interest" description="Disordered" evidence="1">
    <location>
        <begin position="50"/>
        <end position="84"/>
    </location>
</feature>
<feature type="compositionally biased region" description="Basic and acidic residues" evidence="1">
    <location>
        <begin position="56"/>
        <end position="84"/>
    </location>
</feature>
<protein>
    <submittedName>
        <fullName evidence="2">Uncharacterized protein</fullName>
    </submittedName>
</protein>
<dbReference type="EMBL" id="LAZR01000463">
    <property type="protein sequence ID" value="KKN67911.1"/>
    <property type="molecule type" value="Genomic_DNA"/>
</dbReference>
<evidence type="ECO:0000313" key="2">
    <source>
        <dbReference type="EMBL" id="KKN67911.1"/>
    </source>
</evidence>